<dbReference type="Pfam" id="PF08640">
    <property type="entry name" value="U3_assoc_6"/>
    <property type="match status" value="1"/>
</dbReference>
<feature type="compositionally biased region" description="Basic and acidic residues" evidence="6">
    <location>
        <begin position="465"/>
        <end position="475"/>
    </location>
</feature>
<feature type="region of interest" description="Disordered" evidence="6">
    <location>
        <begin position="740"/>
        <end position="773"/>
    </location>
</feature>
<feature type="compositionally biased region" description="Basic and acidic residues" evidence="6">
    <location>
        <begin position="929"/>
        <end position="951"/>
    </location>
</feature>
<reference evidence="8" key="1">
    <citation type="submission" date="2022-07" db="EMBL/GenBank/DDBJ databases">
        <title>Genome Sequence of Physisporinus lineatus.</title>
        <authorList>
            <person name="Buettner E."/>
        </authorList>
    </citation>
    <scope>NUCLEOTIDE SEQUENCE</scope>
    <source>
        <strain evidence="8">VT162</strain>
    </source>
</reference>
<evidence type="ECO:0000256" key="6">
    <source>
        <dbReference type="SAM" id="MobiDB-lite"/>
    </source>
</evidence>
<gene>
    <name evidence="8" type="ORF">NLI96_g11219</name>
</gene>
<dbReference type="InterPro" id="IPR011990">
    <property type="entry name" value="TPR-like_helical_dom_sf"/>
</dbReference>
<feature type="compositionally biased region" description="Polar residues" evidence="6">
    <location>
        <begin position="204"/>
        <end position="217"/>
    </location>
</feature>
<feature type="compositionally biased region" description="Polar residues" evidence="6">
    <location>
        <begin position="714"/>
        <end position="723"/>
    </location>
</feature>
<dbReference type="Proteomes" id="UP001212997">
    <property type="component" value="Unassembled WGS sequence"/>
</dbReference>
<dbReference type="Gene3D" id="1.25.40.10">
    <property type="entry name" value="Tetratricopeptide repeat domain"/>
    <property type="match status" value="2"/>
</dbReference>
<evidence type="ECO:0000256" key="5">
    <source>
        <dbReference type="ARBA" id="ARBA00023242"/>
    </source>
</evidence>
<proteinExistence type="inferred from homology"/>
<comment type="subcellular location">
    <subcellularLocation>
        <location evidence="1">Nucleus</location>
        <location evidence="1">Nucleolus</location>
    </subcellularLocation>
</comment>
<feature type="compositionally biased region" description="Low complexity" evidence="6">
    <location>
        <begin position="429"/>
        <end position="440"/>
    </location>
</feature>
<dbReference type="GO" id="GO:0034388">
    <property type="term" value="C:Pwp2p-containing subcomplex of 90S preribosome"/>
    <property type="evidence" value="ECO:0007669"/>
    <property type="project" value="TreeGrafter"/>
</dbReference>
<feature type="compositionally biased region" description="Basic and acidic residues" evidence="6">
    <location>
        <begin position="700"/>
        <end position="709"/>
    </location>
</feature>
<keyword evidence="3" id="KW-0698">rRNA processing</keyword>
<accession>A0AAD5US56</accession>
<dbReference type="EMBL" id="JANAWD010000719">
    <property type="protein sequence ID" value="KAJ3476345.1"/>
    <property type="molecule type" value="Genomic_DNA"/>
</dbReference>
<feature type="region of interest" description="Disordered" evidence="6">
    <location>
        <begin position="640"/>
        <end position="725"/>
    </location>
</feature>
<feature type="region of interest" description="Disordered" evidence="6">
    <location>
        <begin position="203"/>
        <end position="254"/>
    </location>
</feature>
<organism evidence="8 9">
    <name type="scientific">Meripilus lineatus</name>
    <dbReference type="NCBI Taxonomy" id="2056292"/>
    <lineage>
        <taxon>Eukaryota</taxon>
        <taxon>Fungi</taxon>
        <taxon>Dikarya</taxon>
        <taxon>Basidiomycota</taxon>
        <taxon>Agaricomycotina</taxon>
        <taxon>Agaricomycetes</taxon>
        <taxon>Polyporales</taxon>
        <taxon>Meripilaceae</taxon>
        <taxon>Meripilus</taxon>
    </lineage>
</organism>
<dbReference type="InterPro" id="IPR003107">
    <property type="entry name" value="HAT"/>
</dbReference>
<dbReference type="PANTHER" id="PTHR23271:SF1">
    <property type="entry name" value="U3 SMALL NUCLEOLAR RNA-ASSOCIATED PROTEIN 6 HOMOLOG"/>
    <property type="match status" value="1"/>
</dbReference>
<feature type="region of interest" description="Disordered" evidence="6">
    <location>
        <begin position="899"/>
        <end position="1007"/>
    </location>
</feature>
<feature type="compositionally biased region" description="Acidic residues" evidence="6">
    <location>
        <begin position="953"/>
        <end position="962"/>
    </location>
</feature>
<dbReference type="SMART" id="SM00386">
    <property type="entry name" value="HAT"/>
    <property type="match status" value="4"/>
</dbReference>
<evidence type="ECO:0000259" key="7">
    <source>
        <dbReference type="Pfam" id="PF08640"/>
    </source>
</evidence>
<comment type="similarity">
    <text evidence="2">Belongs to the UTP6 family.</text>
</comment>
<evidence type="ECO:0000256" key="3">
    <source>
        <dbReference type="ARBA" id="ARBA00022552"/>
    </source>
</evidence>
<dbReference type="GO" id="GO:0000462">
    <property type="term" value="P:maturation of SSU-rRNA from tricistronic rRNA transcript (SSU-rRNA, 5.8S rRNA, LSU-rRNA)"/>
    <property type="evidence" value="ECO:0007669"/>
    <property type="project" value="InterPro"/>
</dbReference>
<comment type="caution">
    <text evidence="8">The sequence shown here is derived from an EMBL/GenBank/DDBJ whole genome shotgun (WGS) entry which is preliminary data.</text>
</comment>
<keyword evidence="9" id="KW-1185">Reference proteome</keyword>
<feature type="compositionally biased region" description="Low complexity" evidence="6">
    <location>
        <begin position="903"/>
        <end position="923"/>
    </location>
</feature>
<dbReference type="PANTHER" id="PTHR23271">
    <property type="entry name" value="HEPATOCELLULAR CARCINOMA-ASSOCIATED ANTIGEN 66"/>
    <property type="match status" value="1"/>
</dbReference>
<dbReference type="GO" id="GO:0030515">
    <property type="term" value="F:snoRNA binding"/>
    <property type="evidence" value="ECO:0007669"/>
    <property type="project" value="InterPro"/>
</dbReference>
<evidence type="ECO:0000256" key="4">
    <source>
        <dbReference type="ARBA" id="ARBA00022737"/>
    </source>
</evidence>
<keyword evidence="5" id="KW-0539">Nucleus</keyword>
<feature type="region of interest" description="Disordered" evidence="6">
    <location>
        <begin position="465"/>
        <end position="490"/>
    </location>
</feature>
<evidence type="ECO:0000313" key="8">
    <source>
        <dbReference type="EMBL" id="KAJ3476345.1"/>
    </source>
</evidence>
<dbReference type="InterPro" id="IPR055347">
    <property type="entry name" value="UTP6_N"/>
</dbReference>
<dbReference type="GO" id="GO:0032040">
    <property type="term" value="C:small-subunit processome"/>
    <property type="evidence" value="ECO:0007669"/>
    <property type="project" value="TreeGrafter"/>
</dbReference>
<feature type="compositionally biased region" description="Basic and acidic residues" evidence="6">
    <location>
        <begin position="218"/>
        <end position="227"/>
    </location>
</feature>
<evidence type="ECO:0000313" key="9">
    <source>
        <dbReference type="Proteomes" id="UP001212997"/>
    </source>
</evidence>
<feature type="domain" description="U3 small nucleolar RNA-associated protein 6 N-terminal" evidence="7">
    <location>
        <begin position="9"/>
        <end position="90"/>
    </location>
</feature>
<evidence type="ECO:0000256" key="2">
    <source>
        <dbReference type="ARBA" id="ARBA00010734"/>
    </source>
</evidence>
<protein>
    <recommendedName>
        <fullName evidence="7">U3 small nucleolar RNA-associated protein 6 N-terminal domain-containing protein</fullName>
    </recommendedName>
</protein>
<evidence type="ECO:0000256" key="1">
    <source>
        <dbReference type="ARBA" id="ARBA00004604"/>
    </source>
</evidence>
<keyword evidence="4" id="KW-0677">Repeat</keyword>
<feature type="compositionally biased region" description="Acidic residues" evidence="6">
    <location>
        <begin position="992"/>
        <end position="1007"/>
    </location>
</feature>
<dbReference type="AlphaFoldDB" id="A0AAD5US56"/>
<name>A0AAD5US56_9APHY</name>
<feature type="region of interest" description="Disordered" evidence="6">
    <location>
        <begin position="429"/>
        <end position="453"/>
    </location>
</feature>
<dbReference type="InterPro" id="IPR013949">
    <property type="entry name" value="Utp6"/>
</dbReference>
<feature type="compositionally biased region" description="Acidic residues" evidence="6">
    <location>
        <begin position="242"/>
        <end position="254"/>
    </location>
</feature>
<sequence length="1007" mass="111987">MERVQFQQEQMLAELKDLAQKGLFSQKEIKQIMKKRTAFETALIRRVAKKGDYLRYIAYEIGLESLRKKRVERLKIPPGPPTVSDFALVKRQFHIFERALKKFKSDVALWIQYIQVANKEGARSLVGRITARALQLHPNTPALYILAAQHELTHLSPSAARSLLQRGIRLNKDSVEMWREYVKMELGFVESMRRRWQVLGIDLNDNNDNKGGSTQSVKGKEKAREREGDEGEENSGDREENTMDVDGDKDEDTSDAARREIMRGAIVCSVITNAVKALPTSQLFTSLHGLISSYPCPSELKEALLDHLHSLLQQHLPHDPQAIKLTATRHLTPTLTNSELIDALRTANEHLSSAVRTSTDTSQRCGLGKVYADFIEEWCSKPIDPSLKLYLISSLAALIQQTKRTIPPLLVAHLNLLLRFSPSSSATTAAAATRAGEPTSAPTPASSLIPGLPPRSKILKLAEKYTQKSNDHDSTTHSTSKKRKRSEGKSEIRSEDALVWLARLNVERGLMRMGDRDRDCDRDVGDRSSGVGVLRDKEKEKDENLENLNVDAEEVVDVGMWKRSWKEARECVRGEGVLDVWLWGLADSSEEDDTPADQIEILETLLSESIQSPDPKQSSQIHETLLMRYISIQTRTIISSLHTSPGKNTLPVPSKSKNHPPDQDHHQLNNKKIRTRGSVVSDSEIPVGTDLVGSAEGAVGDEKASRARDVSPGLDTSSPSTGGATMASLIAKAEKTDIRRRGPNTLPLGSASVTKLTNTVRRDGDQVTPSDIDPPFDRRIRELVGVVERRYFPSARVWEEMFSLIARSLSTAVMVSSLHPQAQTQAQAQARVETALREIYTRWKCQDIVQATLGMAGYYLEEGKGAKCVEVIGSVRDTSEKMEVEAKWRGIVKDFDERRSTHRTNTNTSNTLISTDTDTSSFRNRNRNRNRDGDSPGKSDPKHNHHDHGIDGIEAEEEDVSDTADAGKGETQDEGDSSSESGSVRELGGAEDGCEDGDEEDEMLIVQ</sequence>
<dbReference type="SUPFAM" id="SSF48452">
    <property type="entry name" value="TPR-like"/>
    <property type="match status" value="1"/>
</dbReference>